<dbReference type="InterPro" id="IPR052311">
    <property type="entry name" value="MMS22L-TONSL_complex_comp"/>
</dbReference>
<reference evidence="7" key="1">
    <citation type="submission" date="2022-06" db="EMBL/GenBank/DDBJ databases">
        <authorList>
            <person name="Berger JAMES D."/>
            <person name="Berger JAMES D."/>
        </authorList>
    </citation>
    <scope>NUCLEOTIDE SEQUENCE [LARGE SCALE GENOMIC DNA]</scope>
</reference>
<evidence type="ECO:0000256" key="4">
    <source>
        <dbReference type="ARBA" id="ARBA00023242"/>
    </source>
</evidence>
<feature type="compositionally biased region" description="Polar residues" evidence="6">
    <location>
        <begin position="940"/>
        <end position="951"/>
    </location>
</feature>
<evidence type="ECO:0000256" key="1">
    <source>
        <dbReference type="ARBA" id="ARBA00004123"/>
    </source>
</evidence>
<evidence type="ECO:0000256" key="2">
    <source>
        <dbReference type="ARBA" id="ARBA00022614"/>
    </source>
</evidence>
<protein>
    <recommendedName>
        <fullName evidence="9">ANK_REP_REGION domain-containing protein</fullName>
    </recommendedName>
</protein>
<feature type="region of interest" description="Disordered" evidence="6">
    <location>
        <begin position="524"/>
        <end position="564"/>
    </location>
</feature>
<evidence type="ECO:0000256" key="6">
    <source>
        <dbReference type="SAM" id="MobiDB-lite"/>
    </source>
</evidence>
<dbReference type="SUPFAM" id="SSF48452">
    <property type="entry name" value="TPR-like"/>
    <property type="match status" value="1"/>
</dbReference>
<dbReference type="PROSITE" id="PS50297">
    <property type="entry name" value="ANK_REP_REGION"/>
    <property type="match status" value="2"/>
</dbReference>
<accession>A0AA85JPI9</accession>
<keyword evidence="7" id="KW-1185">Reference proteome</keyword>
<feature type="repeat" description="ANK" evidence="5">
    <location>
        <begin position="612"/>
        <end position="645"/>
    </location>
</feature>
<sequence length="995" mass="111670">MNVKKLIEQRAKTKITKERAELTLMIAAIYSEQGCHDSALVEYKRYLEIWETKEDNLQCAIANRYLAECYIELCDFTQAIIHTNRYLQLSQICDNKMEQQRAYVTLGRCFLNRVDTLKDGPLVVKSLKSASQALVNSIKLIKDLSGNLDARSSAEMRAVSLLNLGHVERAQHNHNAALESFTQCITLARKHSLQKILFRASYQAGEMLMNQISAHAFKPYSRSVFLQLIKQSGTEKALEIVRSALSSPLAKPYVDNEAKLLCANLKELLAQIYLCDGNSRKAIKIFRLLKIESPTASKQYAKMMKKSFRLMNLFNEMPNEVSTTNDFIVSSRTHEKLGDLYAGIDLQGCALRHYQFMLGFSELAYKQHSTPGVVVPDDIVKLVDAALISIAETYRALTYYDQCVEMYRREILWATSTGLSTSDMVTSWLSLAQAQRLIPNTNTSTIQPTDTSSSSLETNQKITLNGSETVLDSLLSAHKTSKLVGSTSLIGDCLRELLDYYEQYNYTEKAYKIREELKKIDQATCSQAENEKDQGDADEEEEEEEEAAAESDKNTSTDNDDDDDAVTQFLASLSSDSELEQCIGNTELIDEFQDGSRSKKSGKAICLKTNMKGETPLHVAAINGDMEHVVKLIEVLGHPVNVPDGAGWLPIHEAAFHDRSEIATYLLDRGARLDDPGYPDDYSTPLFEAVHNGSLTTALIFVNRGANLWHKNKQGEYLPNLLDQWEPTRHASGTFAEQRVKFNELLTAIKNRLGDDYDRWCNLKREIFEVDHSSPESDSPELVKQHSTCRSNRRKSSKHYSSSLCDIEEKTKSIQSSNVNKAKSLRGRNWKDLLVDLDEDCQSASPVVNLKKLDVDAVESYKAAIKAVGSSKPVFTGKRHSLCDLDTSETRKRKKKTNVVDADDNDWLVIDEKPTGSRSVSNANVKGHFETLSVKRGKSKSTVSDKNQSQEEVIEFSPHLAFTSTQNENVSAQPTANNRVHSLKSTSTPIKDKKI</sequence>
<comment type="subcellular location">
    <subcellularLocation>
        <location evidence="1">Nucleus</location>
    </subcellularLocation>
</comment>
<keyword evidence="2" id="KW-0433">Leucine-rich repeat</keyword>
<proteinExistence type="predicted"/>
<dbReference type="InterPro" id="IPR011990">
    <property type="entry name" value="TPR-like_helical_dom_sf"/>
</dbReference>
<feature type="region of interest" description="Disordered" evidence="6">
    <location>
        <begin position="935"/>
        <end position="954"/>
    </location>
</feature>
<dbReference type="PANTHER" id="PTHR46358">
    <property type="entry name" value="TONSOKU-LIKE PROTEIN"/>
    <property type="match status" value="1"/>
</dbReference>
<dbReference type="InterPro" id="IPR019734">
    <property type="entry name" value="TPR_rpt"/>
</dbReference>
<reference evidence="8" key="2">
    <citation type="submission" date="2023-11" db="UniProtKB">
        <authorList>
            <consortium name="WormBaseParasite"/>
        </authorList>
    </citation>
    <scope>IDENTIFICATION</scope>
</reference>
<dbReference type="AlphaFoldDB" id="A0AA85JPI9"/>
<keyword evidence="4" id="KW-0539">Nucleus</keyword>
<dbReference type="Pfam" id="PF12796">
    <property type="entry name" value="Ank_2"/>
    <property type="match status" value="1"/>
</dbReference>
<evidence type="ECO:0000313" key="8">
    <source>
        <dbReference type="WBParaSite" id="TREG1_32590.1"/>
    </source>
</evidence>
<feature type="compositionally biased region" description="Polar residues" evidence="6">
    <location>
        <begin position="964"/>
        <end position="989"/>
    </location>
</feature>
<dbReference type="SUPFAM" id="SSF48403">
    <property type="entry name" value="Ankyrin repeat"/>
    <property type="match status" value="1"/>
</dbReference>
<evidence type="ECO:0000256" key="5">
    <source>
        <dbReference type="PROSITE-ProRule" id="PRU00023"/>
    </source>
</evidence>
<dbReference type="Gene3D" id="1.25.40.20">
    <property type="entry name" value="Ankyrin repeat-containing domain"/>
    <property type="match status" value="1"/>
</dbReference>
<dbReference type="GO" id="GO:0000724">
    <property type="term" value="P:double-strand break repair via homologous recombination"/>
    <property type="evidence" value="ECO:0007669"/>
    <property type="project" value="TreeGrafter"/>
</dbReference>
<organism evidence="7 8">
    <name type="scientific">Trichobilharzia regenti</name>
    <name type="common">Nasal bird schistosome</name>
    <dbReference type="NCBI Taxonomy" id="157069"/>
    <lineage>
        <taxon>Eukaryota</taxon>
        <taxon>Metazoa</taxon>
        <taxon>Spiralia</taxon>
        <taxon>Lophotrochozoa</taxon>
        <taxon>Platyhelminthes</taxon>
        <taxon>Trematoda</taxon>
        <taxon>Digenea</taxon>
        <taxon>Strigeidida</taxon>
        <taxon>Schistosomatoidea</taxon>
        <taxon>Schistosomatidae</taxon>
        <taxon>Trichobilharzia</taxon>
    </lineage>
</organism>
<name>A0AA85JPI9_TRIRE</name>
<feature type="region of interest" description="Disordered" evidence="6">
    <location>
        <begin position="964"/>
        <end position="995"/>
    </location>
</feature>
<dbReference type="Gene3D" id="1.25.40.10">
    <property type="entry name" value="Tetratricopeptide repeat domain"/>
    <property type="match status" value="1"/>
</dbReference>
<dbReference type="Proteomes" id="UP000050795">
    <property type="component" value="Unassembled WGS sequence"/>
</dbReference>
<dbReference type="InterPro" id="IPR036770">
    <property type="entry name" value="Ankyrin_rpt-contain_sf"/>
</dbReference>
<dbReference type="SMART" id="SM00248">
    <property type="entry name" value="ANK"/>
    <property type="match status" value="3"/>
</dbReference>
<dbReference type="InterPro" id="IPR002110">
    <property type="entry name" value="Ankyrin_rpt"/>
</dbReference>
<dbReference type="GO" id="GO:0031297">
    <property type="term" value="P:replication fork processing"/>
    <property type="evidence" value="ECO:0007669"/>
    <property type="project" value="TreeGrafter"/>
</dbReference>
<evidence type="ECO:0000256" key="3">
    <source>
        <dbReference type="ARBA" id="ARBA00022737"/>
    </source>
</evidence>
<keyword evidence="3" id="KW-0677">Repeat</keyword>
<dbReference type="WBParaSite" id="TREG1_32590.1">
    <property type="protein sequence ID" value="TREG1_32590.1"/>
    <property type="gene ID" value="TREG1_32590"/>
</dbReference>
<dbReference type="SMART" id="SM00028">
    <property type="entry name" value="TPR"/>
    <property type="match status" value="4"/>
</dbReference>
<dbReference type="PROSITE" id="PS50088">
    <property type="entry name" value="ANK_REPEAT"/>
    <property type="match status" value="2"/>
</dbReference>
<feature type="region of interest" description="Disordered" evidence="6">
    <location>
        <begin position="772"/>
        <end position="795"/>
    </location>
</feature>
<feature type="compositionally biased region" description="Acidic residues" evidence="6">
    <location>
        <begin position="536"/>
        <end position="549"/>
    </location>
</feature>
<dbReference type="GO" id="GO:0043596">
    <property type="term" value="C:nuclear replication fork"/>
    <property type="evidence" value="ECO:0007669"/>
    <property type="project" value="TreeGrafter"/>
</dbReference>
<evidence type="ECO:0008006" key="9">
    <source>
        <dbReference type="Google" id="ProtNLM"/>
    </source>
</evidence>
<evidence type="ECO:0000313" key="7">
    <source>
        <dbReference type="Proteomes" id="UP000050795"/>
    </source>
</evidence>
<dbReference type="PANTHER" id="PTHR46358:SF1">
    <property type="entry name" value="TONSOKU-LIKE PROTEIN"/>
    <property type="match status" value="1"/>
</dbReference>
<feature type="repeat" description="ANK" evidence="5">
    <location>
        <begin position="646"/>
        <end position="678"/>
    </location>
</feature>
<keyword evidence="5" id="KW-0040">ANK repeat</keyword>